<dbReference type="Proteomes" id="UP000016860">
    <property type="component" value="Unassembled WGS sequence"/>
</dbReference>
<name>U4QX56_9FIRM</name>
<dbReference type="InterPro" id="IPR024301">
    <property type="entry name" value="Amidase_6"/>
</dbReference>
<gene>
    <name evidence="2" type="ORF">L323_18360</name>
</gene>
<dbReference type="AlphaFoldDB" id="U4QX56"/>
<evidence type="ECO:0000259" key="1">
    <source>
        <dbReference type="Pfam" id="PF12671"/>
    </source>
</evidence>
<organism evidence="2 3">
    <name type="scientific">Ruminiclostridium papyrosolvens C7</name>
    <dbReference type="NCBI Taxonomy" id="1330534"/>
    <lineage>
        <taxon>Bacteria</taxon>
        <taxon>Bacillati</taxon>
        <taxon>Bacillota</taxon>
        <taxon>Clostridia</taxon>
        <taxon>Eubacteriales</taxon>
        <taxon>Oscillospiraceae</taxon>
        <taxon>Ruminiclostridium</taxon>
    </lineage>
</organism>
<reference evidence="2 3" key="1">
    <citation type="journal article" date="2013" name="Genome Announc.">
        <title>Draft Genome Sequence of the Cellulolytic Bacterium Clostridium papyrosolvens C7 (ATCC 700395).</title>
        <authorList>
            <person name="Zepeda V."/>
            <person name="Dassa B."/>
            <person name="Borovok I."/>
            <person name="Lamed R."/>
            <person name="Bayer E.A."/>
            <person name="Cate J.H."/>
        </authorList>
    </citation>
    <scope>NUCLEOTIDE SEQUENCE [LARGE SCALE GENOMIC DNA]</scope>
    <source>
        <strain evidence="2 3">C7</strain>
    </source>
</reference>
<evidence type="ECO:0000313" key="2">
    <source>
        <dbReference type="EMBL" id="EPR08100.1"/>
    </source>
</evidence>
<feature type="domain" description="Putative amidase" evidence="1">
    <location>
        <begin position="109"/>
        <end position="275"/>
    </location>
</feature>
<dbReference type="PATRIC" id="fig|1330534.3.peg.3642"/>
<sequence length="289" mass="33013">MKKYINYSDLNEDTLSIKKEDKISIMRKVKQVYSQVKSNDDQKVLKGYLERYIINSGDDDLISFLNKLNPPAKSIRTDLNIQDKEKYGEVSTTGINATAAYTGTYTGGLAGDWAYNNYNKYSTSFPAFHNNNNYGSDCTNFVSQAMYSGGGMPFQENWYCFMKNPTYLNPTSATELNFSWTLSDPSPWISVKEFRDFWMYKAVGTYYCTKSDYVANHVTQYNKPIRKGDVIVLHKGISDFITVPTHCMIISRYDTVNKDFLLAGHSNERQAHPLLTAIDAYACVEFITF</sequence>
<evidence type="ECO:0000313" key="3">
    <source>
        <dbReference type="Proteomes" id="UP000016860"/>
    </source>
</evidence>
<dbReference type="RefSeq" id="WP_020817044.1">
    <property type="nucleotide sequence ID" value="NZ_ATAY01000094.1"/>
</dbReference>
<comment type="caution">
    <text evidence="2">The sequence shown here is derived from an EMBL/GenBank/DDBJ whole genome shotgun (WGS) entry which is preliminary data.</text>
</comment>
<proteinExistence type="predicted"/>
<dbReference type="EMBL" id="ATAY01000094">
    <property type="protein sequence ID" value="EPR08100.1"/>
    <property type="molecule type" value="Genomic_DNA"/>
</dbReference>
<protein>
    <recommendedName>
        <fullName evidence="1">Putative amidase domain-containing protein</fullName>
    </recommendedName>
</protein>
<accession>U4QX56</accession>
<dbReference type="OrthoDB" id="9812429at2"/>
<dbReference type="Pfam" id="PF12671">
    <property type="entry name" value="Amidase_6"/>
    <property type="match status" value="1"/>
</dbReference>